<organism evidence="1 2">
    <name type="scientific">Mycolicibacterium sarraceniae</name>
    <dbReference type="NCBI Taxonomy" id="1534348"/>
    <lineage>
        <taxon>Bacteria</taxon>
        <taxon>Bacillati</taxon>
        <taxon>Actinomycetota</taxon>
        <taxon>Actinomycetes</taxon>
        <taxon>Mycobacteriales</taxon>
        <taxon>Mycobacteriaceae</taxon>
        <taxon>Mycolicibacterium</taxon>
    </lineage>
</organism>
<dbReference type="AlphaFoldDB" id="A0A7I7SLY3"/>
<proteinExistence type="predicted"/>
<dbReference type="KEGG" id="msar:MSAR_09140"/>
<accession>A0A7I7SLY3</accession>
<name>A0A7I7SLY3_9MYCO</name>
<dbReference type="EMBL" id="AP022595">
    <property type="protein sequence ID" value="BBY57778.1"/>
    <property type="molecule type" value="Genomic_DNA"/>
</dbReference>
<evidence type="ECO:0000313" key="2">
    <source>
        <dbReference type="Proteomes" id="UP000466445"/>
    </source>
</evidence>
<dbReference type="Proteomes" id="UP000466445">
    <property type="component" value="Chromosome"/>
</dbReference>
<protein>
    <submittedName>
        <fullName evidence="1">Uncharacterized protein</fullName>
    </submittedName>
</protein>
<reference evidence="1 2" key="1">
    <citation type="journal article" date="2019" name="Emerg. Microbes Infect.">
        <title>Comprehensive subspecies identification of 175 nontuberculous mycobacteria species based on 7547 genomic profiles.</title>
        <authorList>
            <person name="Matsumoto Y."/>
            <person name="Kinjo T."/>
            <person name="Motooka D."/>
            <person name="Nabeya D."/>
            <person name="Jung N."/>
            <person name="Uechi K."/>
            <person name="Horii T."/>
            <person name="Iida T."/>
            <person name="Fujita J."/>
            <person name="Nakamura S."/>
        </authorList>
    </citation>
    <scope>NUCLEOTIDE SEQUENCE [LARGE SCALE GENOMIC DNA]</scope>
    <source>
        <strain evidence="1 2">JCM 30395</strain>
    </source>
</reference>
<sequence length="51" mass="5486">MIDPLTLEPLAPAERRLIVGAWHDGGHVGHLFSGAVQAQIERFLGVLTQAP</sequence>
<keyword evidence="2" id="KW-1185">Reference proteome</keyword>
<gene>
    <name evidence="1" type="ORF">MSAR_09140</name>
</gene>
<evidence type="ECO:0000313" key="1">
    <source>
        <dbReference type="EMBL" id="BBY57778.1"/>
    </source>
</evidence>